<sequence length="313" mass="33942">MADADRLPSFGAGTLDDPTLTAALKTLEITVRRKLDGVLQGDHLGLIPGPGSEPGEARMYQPGDDVRRMDWSVTARTTHAHVRQMVADRELETWLVVDMSASLDFGTVNGTKRDLAVAACSAITHLTLGGGNRIGAIVATGDQIVRIPARGGRAHALNLLKTIATTHRASDGVRGDLDAAIEALRRPERRRGLAVVVSDFLGPIDWARPLRAVGGHHEVLGVEVLDPRDMELPDVGEIVLRDAESGQVRELTVTDRIRDDFARAARAHSDEVHRTLRTCGAPTLALRTDRDWIADVVRFVVRRRRGLGAGTGR</sequence>
<evidence type="ECO:0000313" key="2">
    <source>
        <dbReference type="EMBL" id="WUM20656.1"/>
    </source>
</evidence>
<dbReference type="Proteomes" id="UP001432128">
    <property type="component" value="Chromosome"/>
</dbReference>
<keyword evidence="3" id="KW-1185">Reference proteome</keyword>
<dbReference type="EMBL" id="CP108021">
    <property type="protein sequence ID" value="WUM20656.1"/>
    <property type="molecule type" value="Genomic_DNA"/>
</dbReference>
<gene>
    <name evidence="2" type="ORF">OG579_02135</name>
</gene>
<reference evidence="2 3" key="1">
    <citation type="submission" date="2022-10" db="EMBL/GenBank/DDBJ databases">
        <title>The complete genomes of actinobacterial strains from the NBC collection.</title>
        <authorList>
            <person name="Joergensen T.S."/>
            <person name="Alvarez Arevalo M."/>
            <person name="Sterndorff E.B."/>
            <person name="Faurdal D."/>
            <person name="Vuksanovic O."/>
            <person name="Mourched A.-S."/>
            <person name="Charusanti P."/>
            <person name="Shaw S."/>
            <person name="Blin K."/>
            <person name="Weber T."/>
        </authorList>
    </citation>
    <scope>NUCLEOTIDE SEQUENCE [LARGE SCALE GENOMIC DNA]</scope>
    <source>
        <strain evidence="2 3">NBC_00319</strain>
    </source>
</reference>
<proteinExistence type="predicted"/>
<dbReference type="AlphaFoldDB" id="A0AAU4K3S7"/>
<evidence type="ECO:0000313" key="3">
    <source>
        <dbReference type="Proteomes" id="UP001432128"/>
    </source>
</evidence>
<dbReference type="InterPro" id="IPR002881">
    <property type="entry name" value="DUF58"/>
</dbReference>
<dbReference type="Pfam" id="PF01882">
    <property type="entry name" value="DUF58"/>
    <property type="match status" value="1"/>
</dbReference>
<dbReference type="PANTHER" id="PTHR33608:SF6">
    <property type="entry name" value="BLL2464 PROTEIN"/>
    <property type="match status" value="1"/>
</dbReference>
<organism evidence="2 3">
    <name type="scientific">Williamsia herbipolensis</name>
    <dbReference type="NCBI Taxonomy" id="1603258"/>
    <lineage>
        <taxon>Bacteria</taxon>
        <taxon>Bacillati</taxon>
        <taxon>Actinomycetota</taxon>
        <taxon>Actinomycetes</taxon>
        <taxon>Mycobacteriales</taxon>
        <taxon>Nocardiaceae</taxon>
        <taxon>Williamsia</taxon>
    </lineage>
</organism>
<dbReference type="PANTHER" id="PTHR33608">
    <property type="entry name" value="BLL2464 PROTEIN"/>
    <property type="match status" value="1"/>
</dbReference>
<feature type="domain" description="DUF58" evidence="1">
    <location>
        <begin position="56"/>
        <end position="270"/>
    </location>
</feature>
<accession>A0AAU4K3S7</accession>
<dbReference type="RefSeq" id="WP_045822718.1">
    <property type="nucleotide sequence ID" value="NZ_CP108021.1"/>
</dbReference>
<evidence type="ECO:0000259" key="1">
    <source>
        <dbReference type="Pfam" id="PF01882"/>
    </source>
</evidence>
<dbReference type="KEGG" id="whr:OG579_02135"/>
<name>A0AAU4K3S7_9NOCA</name>
<protein>
    <submittedName>
        <fullName evidence="2">DUF58 domain-containing protein</fullName>
    </submittedName>
</protein>